<feature type="chain" id="PRO_5002654264" evidence="1">
    <location>
        <begin position="28"/>
        <end position="134"/>
    </location>
</feature>
<organism evidence="2 3">
    <name type="scientific">Sagittula stellata (strain ATCC 700073 / DSM 11524 / E-37)</name>
    <dbReference type="NCBI Taxonomy" id="388399"/>
    <lineage>
        <taxon>Bacteria</taxon>
        <taxon>Pseudomonadati</taxon>
        <taxon>Pseudomonadota</taxon>
        <taxon>Alphaproteobacteria</taxon>
        <taxon>Rhodobacterales</taxon>
        <taxon>Roseobacteraceae</taxon>
        <taxon>Sagittula</taxon>
    </lineage>
</organism>
<accession>A3K0K5</accession>
<dbReference type="EMBL" id="AAYA01000003">
    <property type="protein sequence ID" value="EBA09320.1"/>
    <property type="molecule type" value="Genomic_DNA"/>
</dbReference>
<feature type="signal peptide" evidence="1">
    <location>
        <begin position="1"/>
        <end position="27"/>
    </location>
</feature>
<protein>
    <submittedName>
        <fullName evidence="2">Uncharacterized protein</fullName>
    </submittedName>
</protein>
<proteinExistence type="predicted"/>
<sequence length="134" mass="14902">MGGLKTFLLTLALLLPAQWMTASPALALAERPSDMTPVFAACLGRYSAQVEDSWNAYSSDDTSQITRARFEGLLDAVRTVSDLPGSRILQIRLEAKWAQARLLSIARFDRDPRMQRRAQAQARLALRPCEALLL</sequence>
<name>A3K0K5_SAGS3</name>
<dbReference type="RefSeq" id="WP_005856902.1">
    <property type="nucleotide sequence ID" value="NZ_AAYA01000003.1"/>
</dbReference>
<reference evidence="2 3" key="1">
    <citation type="submission" date="2006-06" db="EMBL/GenBank/DDBJ databases">
        <authorList>
            <person name="Moran M.A."/>
            <person name="Ferriera S."/>
            <person name="Johnson J."/>
            <person name="Kravitz S."/>
            <person name="Beeson K."/>
            <person name="Sutton G."/>
            <person name="Rogers Y.-H."/>
            <person name="Friedman R."/>
            <person name="Frazier M."/>
            <person name="Venter J.C."/>
        </authorList>
    </citation>
    <scope>NUCLEOTIDE SEQUENCE [LARGE SCALE GENOMIC DNA]</scope>
    <source>
        <strain evidence="2 3">E-37</strain>
    </source>
</reference>
<dbReference type="Proteomes" id="UP000005713">
    <property type="component" value="Unassembled WGS sequence"/>
</dbReference>
<evidence type="ECO:0000313" key="3">
    <source>
        <dbReference type="Proteomes" id="UP000005713"/>
    </source>
</evidence>
<keyword evidence="3" id="KW-1185">Reference proteome</keyword>
<keyword evidence="1" id="KW-0732">Signal</keyword>
<gene>
    <name evidence="2" type="ORF">SSE37_23799</name>
</gene>
<comment type="caution">
    <text evidence="2">The sequence shown here is derived from an EMBL/GenBank/DDBJ whole genome shotgun (WGS) entry which is preliminary data.</text>
</comment>
<evidence type="ECO:0000256" key="1">
    <source>
        <dbReference type="SAM" id="SignalP"/>
    </source>
</evidence>
<dbReference type="AlphaFoldDB" id="A3K0K5"/>
<evidence type="ECO:0000313" key="2">
    <source>
        <dbReference type="EMBL" id="EBA09320.1"/>
    </source>
</evidence>